<protein>
    <submittedName>
        <fullName evidence="1">Uncharacterized protein</fullName>
    </submittedName>
</protein>
<evidence type="ECO:0000313" key="1">
    <source>
        <dbReference type="EMBL" id="VXC31018.1"/>
    </source>
</evidence>
<organism evidence="1 2">
    <name type="scientific">Sphingobacterium multivorum</name>
    <dbReference type="NCBI Taxonomy" id="28454"/>
    <lineage>
        <taxon>Bacteria</taxon>
        <taxon>Pseudomonadati</taxon>
        <taxon>Bacteroidota</taxon>
        <taxon>Sphingobacteriia</taxon>
        <taxon>Sphingobacteriales</taxon>
        <taxon>Sphingobacteriaceae</taxon>
        <taxon>Sphingobacterium</taxon>
    </lineage>
</organism>
<evidence type="ECO:0000313" key="2">
    <source>
        <dbReference type="Proteomes" id="UP000432350"/>
    </source>
</evidence>
<reference evidence="1 2" key="1">
    <citation type="submission" date="2019-10" db="EMBL/GenBank/DDBJ databases">
        <authorList>
            <person name="Karimi E."/>
        </authorList>
    </citation>
    <scope>NUCLEOTIDE SEQUENCE [LARGE SCALE GENOMIC DNA]</scope>
    <source>
        <strain evidence="1 2">Sphingobacterium sp. 8BC</strain>
    </source>
</reference>
<gene>
    <name evidence="1" type="ORF">SPHINGO8BC_10058</name>
</gene>
<dbReference type="AlphaFoldDB" id="A0A653XM09"/>
<accession>A0A653XM09</accession>
<proteinExistence type="predicted"/>
<name>A0A653XM09_SPHMU</name>
<dbReference type="Proteomes" id="UP000432350">
    <property type="component" value="Unassembled WGS sequence"/>
</dbReference>
<sequence length="39" mass="4332">MLLIPIAHFQIDVLLFAILFRLNAATFLKPELALPPIAS</sequence>
<dbReference type="EMBL" id="CABWMV010000001">
    <property type="protein sequence ID" value="VXC31018.1"/>
    <property type="molecule type" value="Genomic_DNA"/>
</dbReference>